<evidence type="ECO:0000259" key="3">
    <source>
        <dbReference type="Pfam" id="PF12708"/>
    </source>
</evidence>
<feature type="region of interest" description="Disordered" evidence="1">
    <location>
        <begin position="1046"/>
        <end position="1082"/>
    </location>
</feature>
<dbReference type="FunFam" id="2.160.20.10:FF:000049">
    <property type="entry name" value="Putative exo-beta-1,3-glucanase"/>
    <property type="match status" value="1"/>
</dbReference>
<evidence type="ECO:0000256" key="2">
    <source>
        <dbReference type="SAM" id="SignalP"/>
    </source>
</evidence>
<feature type="signal peptide" evidence="2">
    <location>
        <begin position="1"/>
        <end position="22"/>
    </location>
</feature>
<dbReference type="PANTHER" id="PTHR33928">
    <property type="entry name" value="POLYGALACTURONASE QRT3"/>
    <property type="match status" value="1"/>
</dbReference>
<feature type="domain" description="Rhamnogalacturonase A/B/Epimerase-like pectate lyase" evidence="3">
    <location>
        <begin position="126"/>
        <end position="361"/>
    </location>
</feature>
<dbReference type="CDD" id="cd23668">
    <property type="entry name" value="GH55_beta13glucanase-like"/>
    <property type="match status" value="1"/>
</dbReference>
<dbReference type="Gene3D" id="2.160.20.10">
    <property type="entry name" value="Single-stranded right-handed beta-helix, Pectin lyase-like"/>
    <property type="match status" value="2"/>
</dbReference>
<dbReference type="SUPFAM" id="SSF51126">
    <property type="entry name" value="Pectin lyase-like"/>
    <property type="match status" value="2"/>
</dbReference>
<gene>
    <name evidence="4" type="ORF">TT172_LOCUS7511</name>
</gene>
<dbReference type="EMBL" id="OUUZ01000015">
    <property type="protein sequence ID" value="SPQ25092.1"/>
    <property type="molecule type" value="Genomic_DNA"/>
</dbReference>
<evidence type="ECO:0000313" key="4">
    <source>
        <dbReference type="EMBL" id="SPQ25092.1"/>
    </source>
</evidence>
<dbReference type="Proteomes" id="UP000289323">
    <property type="component" value="Unassembled WGS sequence"/>
</dbReference>
<dbReference type="GO" id="GO:0004650">
    <property type="term" value="F:polygalacturonase activity"/>
    <property type="evidence" value="ECO:0007669"/>
    <property type="project" value="InterPro"/>
</dbReference>
<protein>
    <submittedName>
        <fullName evidence="4">462222cf-b686-41a4-b4aa-a655e3505f15</fullName>
    </submittedName>
</protein>
<dbReference type="InterPro" id="IPR011050">
    <property type="entry name" value="Pectin_lyase_fold/virulence"/>
</dbReference>
<organism evidence="4 5">
    <name type="scientific">Thermothielavioides terrestris</name>
    <dbReference type="NCBI Taxonomy" id="2587410"/>
    <lineage>
        <taxon>Eukaryota</taxon>
        <taxon>Fungi</taxon>
        <taxon>Dikarya</taxon>
        <taxon>Ascomycota</taxon>
        <taxon>Pezizomycotina</taxon>
        <taxon>Sordariomycetes</taxon>
        <taxon>Sordariomycetidae</taxon>
        <taxon>Sordariales</taxon>
        <taxon>Chaetomiaceae</taxon>
        <taxon>Thermothielavioides</taxon>
    </lineage>
</organism>
<feature type="domain" description="Rhamnogalacturonase A/B/Epimerase-like pectate lyase" evidence="3">
    <location>
        <begin position="491"/>
        <end position="555"/>
    </location>
</feature>
<feature type="region of interest" description="Disordered" evidence="1">
    <location>
        <begin position="83"/>
        <end position="102"/>
    </location>
</feature>
<dbReference type="InterPro" id="IPR024535">
    <property type="entry name" value="RHGA/B-epi-like_pectate_lyase"/>
</dbReference>
<keyword evidence="2" id="KW-0732">Signal</keyword>
<sequence>MAGLIARQLLLLAGCCVAGVRAVQWPADWPDYKVASPSRPPGGPQPVPFYMKDNRGNRFGVAPDKGTLNGPVTTEANLTEILDHKPKKVSGPHGPHQRRASSDGFWVDNLSQLGEMPLAPSGYTVFRNVKDYGAKGDGSTDDTMAINKAISDGNRCGKDCGSTTTLGAIIYFPAGIYLISSPIIQYFYTQFIGDPNNVPIIRGSKNFTGIALIDTDVYIPGGNGAEWYINQNNFFRSIKNFNLDLTYMNATNYDNDQQYFPTGIHWQVAQATSLQNIGINMPTSTSTQPATAVGIFMENGSGGMISDIVFYGGNIGFVAGSQQFTARGLTFTNCLTAVNMLWNWGFTWSQITINNVYVGFNVSSNGGSTGQGTGSIAIIDSVFNHAEWGVTTHTGGDPPAIILENVHSQGSTSMVQVSGGATTLTVSDPATIDFWASGYRYIAANGTGSDVTGYLSKPPARPASLVNQAGEYFWQDPPLYSTLTASSFVVATESGVANDGTGDQTAAINALLKNNVGTPIFFPAGIYQVQGTVQVPVGSIIVGSAWSQIRGTGSYFEDADNPQVMVRVGNPGESGVIQISDMLFTVKGPTAGAILMEWNVHESTQGSAAMWNSHFRVGGATGSDLQLADCPTGSGVNKNCMAASLLLHLTPKSSGYFENVWAWVADHDLDNPLNAQITEGTSGVPENVQTDISVYAARGVLIESKGPCWFYGTASEHATLYQYELSEASDIYFGHVQTETPYYQPVPEAPAPFTPGGFPADPDFSSCNSSSCKEAWAMRIVESSNVMIYSAGFYSWFSNYDQGCLPTESCQQRLFSVEDSDLVWVFNLFTKGTVEIASTGRAPAILTNATTQSGYTSEINIWLPLAESGGKGSGSFGDGNVVYVDPDIWTNPNESVGCLPPCTLLFPPLPLPTPITVTWPPYGTGLYSLTDSSTVTVTTTISIPPFTISSIPFWPVTIQPGDPSTGVISPVQSVMPPSTTIVLPPGLAPISVTDGTIGPTSGATSSTSTNTTYPFGYITYSPLPPVFVTTSSTITIQPMPTIAVTIPPSDTPTGSPSPSVTTSHTVPYTRSSTGTSPSCTREPCGSGNCLFGCNGGCGLFGCNGGCGIFGCGGGGCGLFGCGGGGWNQGGCGPAGCGCFLGCGGGGEDGHGGGGCNGPTCLGNDNPDDECQGDDCECEPTKTVTSCRVVCTATARPTATVTGSCTTSTCEVTSCGRDTTVTTTTTTTPGEEILATAAATDPLWTEDVTAAFVTTIYSEFTSWWDYENSAAASDTGTGGGSGGPTTTTPAPTPSPWMARIYACMGEFPAGVFPAVSYFWAELDYSSGAAPTGTGTDFCNSLELKTSNMGGNNKATDYPATFTIPGTIHGAYSSCTYFDPSAPDPAVGSLTCAGLATPVPCPPITSVAQSSCIDGTLEQNIAFKPLADCALPTR</sequence>
<feature type="compositionally biased region" description="Polar residues" evidence="1">
    <location>
        <begin position="1068"/>
        <end position="1079"/>
    </location>
</feature>
<evidence type="ECO:0000313" key="5">
    <source>
        <dbReference type="Proteomes" id="UP000289323"/>
    </source>
</evidence>
<evidence type="ECO:0000256" key="1">
    <source>
        <dbReference type="SAM" id="MobiDB-lite"/>
    </source>
</evidence>
<feature type="chain" id="PRO_5018551062" evidence="2">
    <location>
        <begin position="23"/>
        <end position="1432"/>
    </location>
</feature>
<name>A0A3S4F5H0_9PEZI</name>
<accession>A0A3S4F5H0</accession>
<feature type="compositionally biased region" description="Low complexity" evidence="1">
    <location>
        <begin position="1046"/>
        <end position="1067"/>
    </location>
</feature>
<dbReference type="InterPro" id="IPR039279">
    <property type="entry name" value="QRT3-like"/>
</dbReference>
<dbReference type="InterPro" id="IPR012334">
    <property type="entry name" value="Pectin_lyas_fold"/>
</dbReference>
<reference evidence="4 5" key="1">
    <citation type="submission" date="2018-04" db="EMBL/GenBank/DDBJ databases">
        <authorList>
            <person name="Huttner S."/>
            <person name="Dainat J."/>
        </authorList>
    </citation>
    <scope>NUCLEOTIDE SEQUENCE [LARGE SCALE GENOMIC DNA]</scope>
</reference>
<feature type="region of interest" description="Disordered" evidence="1">
    <location>
        <begin position="1270"/>
        <end position="1290"/>
    </location>
</feature>
<dbReference type="PANTHER" id="PTHR33928:SF2">
    <property type="entry name" value="PECTATE LYASE SUPERFAMILY PROTEIN DOMAIN-CONTAINING PROTEIN-RELATED"/>
    <property type="match status" value="1"/>
</dbReference>
<feature type="compositionally biased region" description="Basic residues" evidence="1">
    <location>
        <begin position="85"/>
        <end position="99"/>
    </location>
</feature>
<proteinExistence type="predicted"/>
<dbReference type="Pfam" id="PF12708">
    <property type="entry name" value="Pect-lyase_RHGA_epim"/>
    <property type="match status" value="2"/>
</dbReference>